<reference evidence="5" key="2">
    <citation type="submission" date="2023-04" db="EMBL/GenBank/DDBJ databases">
        <authorList>
            <person name="Bu L."/>
            <person name="Lu L."/>
            <person name="Laidemitt M.R."/>
            <person name="Zhang S.M."/>
            <person name="Mutuku M."/>
            <person name="Mkoji G."/>
            <person name="Steinauer M."/>
            <person name="Loker E.S."/>
        </authorList>
    </citation>
    <scope>NUCLEOTIDE SEQUENCE</scope>
    <source>
        <strain evidence="5">KasaAsao</strain>
        <tissue evidence="5">Whole Snail</tissue>
    </source>
</reference>
<feature type="compositionally biased region" description="Polar residues" evidence="1">
    <location>
        <begin position="740"/>
        <end position="760"/>
    </location>
</feature>
<feature type="domain" description="Fibronectin type-III" evidence="4">
    <location>
        <begin position="219"/>
        <end position="327"/>
    </location>
</feature>
<feature type="chain" id="PRO_5041942991" description="Fibronectin type-III domain-containing protein" evidence="3">
    <location>
        <begin position="16"/>
        <end position="989"/>
    </location>
</feature>
<keyword evidence="6" id="KW-1185">Reference proteome</keyword>
<name>A0AAD8AU88_BIOPF</name>
<keyword evidence="2" id="KW-0812">Transmembrane</keyword>
<dbReference type="EMBL" id="JASAOG010000290">
    <property type="protein sequence ID" value="KAK0041055.1"/>
    <property type="molecule type" value="Genomic_DNA"/>
</dbReference>
<gene>
    <name evidence="5" type="ORF">Bpfe_029527</name>
</gene>
<evidence type="ECO:0000313" key="6">
    <source>
        <dbReference type="Proteomes" id="UP001233172"/>
    </source>
</evidence>
<reference evidence="5" key="1">
    <citation type="journal article" date="2023" name="PLoS Negl. Trop. Dis.">
        <title>A genome sequence for Biomphalaria pfeifferi, the major vector snail for the human-infecting parasite Schistosoma mansoni.</title>
        <authorList>
            <person name="Bu L."/>
            <person name="Lu L."/>
            <person name="Laidemitt M.R."/>
            <person name="Zhang S.M."/>
            <person name="Mutuku M."/>
            <person name="Mkoji G."/>
            <person name="Steinauer M."/>
            <person name="Loker E.S."/>
        </authorList>
    </citation>
    <scope>NUCLEOTIDE SEQUENCE</scope>
    <source>
        <strain evidence="5">KasaAsao</strain>
    </source>
</reference>
<sequence length="989" mass="109732">MKILVLLMLAQELQSKYIAEFKECDGSFLRPIIIASGTSRSLCCFKNDCTSDSDELHIYNNTACRNLISIHPKSNNSCSSEVEILTNHNEDNCEFVCTTERLQLNRSAPYDRHRVATVNPLGDYEMVRFQYSEEGTLDVTISSKENFNQVRYEYQLTVISSNGSKVQTTTDLTDKTRDFIISISPLFDVNNVDVYLTVNKSVFVRTFNTSINLLSHIVPGCVENLSLEKDSLTSTIAVKFHTSQLISSLVPIMANLGKPLMYHIILYKMDGIKQTLQASFLALTLNKTVFNDPHSDSQQSVAVLFNELVPYMNYTVSVQGEGGGGQGCLKNVSFTTSKEAPAAPPEQLTFSRNNGTSLTLMWKSLGRDLAGGSNISYDIEITSTNSDHRLINTQSTFLEVLTDIHKTTLGVKIWSRNEIGQSENLTKIDIDLMSEPSLNTVRVVIDFLNQTSALALTDLDFPSVASIQNLSIHWCINMWTSSYSVCQEYPQTSNVPRDHWINGYTSQLFQYNLSETMNEVTTDSVGVSYYEMNNQSFIRTVTAVRTTTRSVAQGQGDCLTNCQSTATKYPQVFYSIKFNTSWTGMIPADCYYSRQIKDARFNYELHNSTKLVLEQNCSQDKPLEFLIKLYKVYPTQDGDCQLNKPLESWQINRSLFSQTVFTVEANQRLLCIQALGDDGLASLEYGWISIPPLPGVLESTFDWSIIWIIVISIVALLVCGLFSYSCYQKCKKRRQHFSEMRNNQTSDSPDSLHMTSNDASLDSGHVTNSDNSSSDNATHHSQANSNSMESVNPTSFTDLKAYDLTSDSGICPFTESPKEYSFFSQKSVLLTSALAFHFSQPNPVESKFLLDGASNILPSNSDQNESEICDDTSGSPSQPYPVNTGSNLSQPYPINTGSDLSQPYPVNTGSSSSQSYPVNTGSSPSQPYPVNTGSSSSQSYPVNNVNASETSVDSSNTEQQEALLPFGLQFDPGSIGSGTFSELSQSSYD</sequence>
<keyword evidence="2" id="KW-0472">Membrane</keyword>
<evidence type="ECO:0000259" key="4">
    <source>
        <dbReference type="SMART" id="SM00060"/>
    </source>
</evidence>
<dbReference type="AlphaFoldDB" id="A0AAD8AU88"/>
<dbReference type="InterPro" id="IPR003961">
    <property type="entry name" value="FN3_dom"/>
</dbReference>
<dbReference type="Gene3D" id="2.60.40.10">
    <property type="entry name" value="Immunoglobulins"/>
    <property type="match status" value="1"/>
</dbReference>
<proteinExistence type="predicted"/>
<evidence type="ECO:0000256" key="1">
    <source>
        <dbReference type="SAM" id="MobiDB-lite"/>
    </source>
</evidence>
<dbReference type="SMART" id="SM00060">
    <property type="entry name" value="FN3"/>
    <property type="match status" value="2"/>
</dbReference>
<dbReference type="InterPro" id="IPR036116">
    <property type="entry name" value="FN3_sf"/>
</dbReference>
<keyword evidence="3" id="KW-0732">Signal</keyword>
<feature type="compositionally biased region" description="Polar residues" evidence="1">
    <location>
        <begin position="872"/>
        <end position="960"/>
    </location>
</feature>
<feature type="transmembrane region" description="Helical" evidence="2">
    <location>
        <begin position="705"/>
        <end position="727"/>
    </location>
</feature>
<dbReference type="InterPro" id="IPR013783">
    <property type="entry name" value="Ig-like_fold"/>
</dbReference>
<feature type="domain" description="Fibronectin type-III" evidence="4">
    <location>
        <begin position="341"/>
        <end position="422"/>
    </location>
</feature>
<evidence type="ECO:0000256" key="3">
    <source>
        <dbReference type="SAM" id="SignalP"/>
    </source>
</evidence>
<organism evidence="5 6">
    <name type="scientific">Biomphalaria pfeifferi</name>
    <name type="common">Bloodfluke planorb</name>
    <name type="synonym">Freshwater snail</name>
    <dbReference type="NCBI Taxonomy" id="112525"/>
    <lineage>
        <taxon>Eukaryota</taxon>
        <taxon>Metazoa</taxon>
        <taxon>Spiralia</taxon>
        <taxon>Lophotrochozoa</taxon>
        <taxon>Mollusca</taxon>
        <taxon>Gastropoda</taxon>
        <taxon>Heterobranchia</taxon>
        <taxon>Euthyneura</taxon>
        <taxon>Panpulmonata</taxon>
        <taxon>Hygrophila</taxon>
        <taxon>Lymnaeoidea</taxon>
        <taxon>Planorbidae</taxon>
        <taxon>Biomphalaria</taxon>
    </lineage>
</organism>
<comment type="caution">
    <text evidence="5">The sequence shown here is derived from an EMBL/GenBank/DDBJ whole genome shotgun (WGS) entry which is preliminary data.</text>
</comment>
<feature type="region of interest" description="Disordered" evidence="1">
    <location>
        <begin position="858"/>
        <end position="989"/>
    </location>
</feature>
<accession>A0AAD8AU88</accession>
<protein>
    <recommendedName>
        <fullName evidence="4">Fibronectin type-III domain-containing protein</fullName>
    </recommendedName>
</protein>
<dbReference type="Proteomes" id="UP001233172">
    <property type="component" value="Unassembled WGS sequence"/>
</dbReference>
<feature type="region of interest" description="Disordered" evidence="1">
    <location>
        <begin position="739"/>
        <end position="791"/>
    </location>
</feature>
<feature type="compositionally biased region" description="Polar residues" evidence="1">
    <location>
        <begin position="977"/>
        <end position="989"/>
    </location>
</feature>
<feature type="compositionally biased region" description="Polar residues" evidence="1">
    <location>
        <begin position="779"/>
        <end position="791"/>
    </location>
</feature>
<keyword evidence="2" id="KW-1133">Transmembrane helix</keyword>
<evidence type="ECO:0000313" key="5">
    <source>
        <dbReference type="EMBL" id="KAK0041055.1"/>
    </source>
</evidence>
<evidence type="ECO:0000256" key="2">
    <source>
        <dbReference type="SAM" id="Phobius"/>
    </source>
</evidence>
<feature type="signal peptide" evidence="3">
    <location>
        <begin position="1"/>
        <end position="15"/>
    </location>
</feature>
<dbReference type="SUPFAM" id="SSF49265">
    <property type="entry name" value="Fibronectin type III"/>
    <property type="match status" value="1"/>
</dbReference>